<dbReference type="SUPFAM" id="SSF53756">
    <property type="entry name" value="UDP-Glycosyltransferase/glycogen phosphorylase"/>
    <property type="match status" value="1"/>
</dbReference>
<accession>A0ABU0GIL9</accession>
<dbReference type="RefSeq" id="WP_156442112.1">
    <property type="nucleotide sequence ID" value="NZ_JAUSVM010000001.1"/>
</dbReference>
<reference evidence="2 3" key="1">
    <citation type="submission" date="2023-07" db="EMBL/GenBank/DDBJ databases">
        <title>Sequencing the genomes of 1000 actinobacteria strains.</title>
        <authorList>
            <person name="Klenk H.-P."/>
        </authorList>
    </citation>
    <scope>NUCLEOTIDE SEQUENCE [LARGE SCALE GENOMIC DNA]</scope>
    <source>
        <strain evidence="2 3">DSM 14785</strain>
    </source>
</reference>
<evidence type="ECO:0000256" key="1">
    <source>
        <dbReference type="ARBA" id="ARBA00022679"/>
    </source>
</evidence>
<protein>
    <submittedName>
        <fullName evidence="2">Glycosyltransferase involved in cell wall biosynthesis</fullName>
    </submittedName>
</protein>
<keyword evidence="3" id="KW-1185">Reference proteome</keyword>
<sequence length="401" mass="43253">MAPASAVRRGLHVGVVTAYPPSRARLTEYGRHLVHHLAHHEQVAEVVLLHDVTPWGAPAPSPGVTPVAAWRPEDLRTPWRIRRATREHRLDAVLFNVQLASFGDHGVPGTLGLLSPWLVRRAGVPVVVLLHDLADEIDERAADRGRPSLRARAARAVGRLRLRALLRADLLALTIPRHVDLVRDRFGADHVALAPHGSFELVPLPDLARPPGPRRVLAYGRWGAAVTADVLVDAYRELRRRGRDDVVLVVAGSDGPDEPGYLAELAARHADLPGLELTGFVADEDAPALFRSASVVAFPSAPGPGAPGVLHLAGEHGRAVVLPRGSELDDLVEDEGFAVERYDLGDAAGLADALERVLDDDELRTRLGRQNFTAAAGAALADVVHWHVLHLRRLAAEGGRS</sequence>
<name>A0ABU0GIL9_9CELL</name>
<dbReference type="PANTHER" id="PTHR46401">
    <property type="entry name" value="GLYCOSYLTRANSFERASE WBBK-RELATED"/>
    <property type="match status" value="1"/>
</dbReference>
<evidence type="ECO:0000313" key="3">
    <source>
        <dbReference type="Proteomes" id="UP001240250"/>
    </source>
</evidence>
<gene>
    <name evidence="2" type="ORF">JO380_001602</name>
</gene>
<evidence type="ECO:0000313" key="2">
    <source>
        <dbReference type="EMBL" id="MDQ0425221.1"/>
    </source>
</evidence>
<dbReference type="Gene3D" id="3.40.50.2000">
    <property type="entry name" value="Glycogen Phosphorylase B"/>
    <property type="match status" value="1"/>
</dbReference>
<dbReference type="Proteomes" id="UP001240250">
    <property type="component" value="Unassembled WGS sequence"/>
</dbReference>
<proteinExistence type="predicted"/>
<dbReference type="EMBL" id="JAUSVM010000001">
    <property type="protein sequence ID" value="MDQ0425221.1"/>
    <property type="molecule type" value="Genomic_DNA"/>
</dbReference>
<organism evidence="2 3">
    <name type="scientific">Cellulomonas iranensis</name>
    <dbReference type="NCBI Taxonomy" id="76862"/>
    <lineage>
        <taxon>Bacteria</taxon>
        <taxon>Bacillati</taxon>
        <taxon>Actinomycetota</taxon>
        <taxon>Actinomycetes</taxon>
        <taxon>Micrococcales</taxon>
        <taxon>Cellulomonadaceae</taxon>
        <taxon>Cellulomonas</taxon>
    </lineage>
</organism>
<dbReference type="PANTHER" id="PTHR46401:SF2">
    <property type="entry name" value="GLYCOSYLTRANSFERASE WBBK-RELATED"/>
    <property type="match status" value="1"/>
</dbReference>
<dbReference type="Pfam" id="PF13692">
    <property type="entry name" value="Glyco_trans_1_4"/>
    <property type="match status" value="1"/>
</dbReference>
<keyword evidence="1" id="KW-0808">Transferase</keyword>
<comment type="caution">
    <text evidence="2">The sequence shown here is derived from an EMBL/GenBank/DDBJ whole genome shotgun (WGS) entry which is preliminary data.</text>
</comment>